<keyword evidence="3" id="KW-1185">Reference proteome</keyword>
<dbReference type="InterPro" id="IPR038720">
    <property type="entry name" value="YprB_RNase_H-like_dom"/>
</dbReference>
<protein>
    <recommendedName>
        <fullName evidence="1">YprB ribonuclease H-like domain-containing protein</fullName>
    </recommendedName>
</protein>
<feature type="domain" description="YprB ribonuclease H-like" evidence="1">
    <location>
        <begin position="316"/>
        <end position="497"/>
    </location>
</feature>
<sequence>MLIRVENQVRASDLVGCRYRLVQRHTHPEVPRTEAAQARADRYDAARSAVWENFPRKSDSRRIPFRRIDLGPIPAEDPWLRSLETLEALATGATHITGAVFANEKWLVGVDMLVREGASASNGSYTPVMVSTHRVARKHDKAKTLGVPTHRLGLSEPLELGYKPRHHVLDGYHLAMAARALDDLGLNSGRGVLIGQDRNLAFYTDTATYQPALDAALDAVELENLPTQPRRVKECASCRFWPLCKPELEAMDEISLFLPGDRARPYRERGIETVQGLIDASLGTPSQLAAAWRDGTVLLAHGDITVPRADVEIDVDMEAYMDQGAYLWGAWMDGTYYDFVTWEMLGSKAEARNFAEFWTWLMEQRDNAHAAGKTFAAYCYSAHGENHWMRMSAQRFHAHTPGVPSVEEVDAFINSGEWVDMFAHVKANFVGPFGLSLKTVAPQAGFHWEQGDFDGEESVNARRVAIGTDAAALTAREMLLTYNADDVQATLAVREWMSDNAPNTPRLSA</sequence>
<gene>
    <name evidence="2" type="ORF">CCASEI_13440</name>
</gene>
<dbReference type="Pfam" id="PF13482">
    <property type="entry name" value="RNase_H_2"/>
    <property type="match status" value="1"/>
</dbReference>
<reference evidence="3" key="1">
    <citation type="submission" date="2013-02" db="EMBL/GenBank/DDBJ databases">
        <title>The complete genome sequence of Corynebacterium casei LMG S-19264 (=DSM 44701).</title>
        <authorList>
            <person name="Ruckert C."/>
            <person name="Albersmeier A."/>
            <person name="Kalinowski J."/>
        </authorList>
    </citation>
    <scope>NUCLEOTIDE SEQUENCE [LARGE SCALE GENOMIC DNA]</scope>
    <source>
        <strain evidence="3">LMG S-19264</strain>
    </source>
</reference>
<evidence type="ECO:0000259" key="1">
    <source>
        <dbReference type="Pfam" id="PF13482"/>
    </source>
</evidence>
<accession>A0ABN4CIF1</accession>
<dbReference type="GeneID" id="82878778"/>
<name>A0ABN4CIF1_9CORY</name>
<dbReference type="NCBIfam" id="TIGR03491">
    <property type="entry name" value="TM0106 family RecB-like putative nuclease"/>
    <property type="match status" value="1"/>
</dbReference>
<dbReference type="RefSeq" id="WP_006822492.1">
    <property type="nucleotide sequence ID" value="NZ_CP004350.1"/>
</dbReference>
<evidence type="ECO:0000313" key="2">
    <source>
        <dbReference type="EMBL" id="AHI21238.1"/>
    </source>
</evidence>
<dbReference type="Proteomes" id="UP000019226">
    <property type="component" value="Chromosome"/>
</dbReference>
<dbReference type="EMBL" id="CP004350">
    <property type="protein sequence ID" value="AHI21238.1"/>
    <property type="molecule type" value="Genomic_DNA"/>
</dbReference>
<dbReference type="InterPro" id="IPR019993">
    <property type="entry name" value="RecB_nuclease_TM0106_put"/>
</dbReference>
<organism evidence="2 3">
    <name type="scientific">Corynebacterium casei LMG S-19264</name>
    <dbReference type="NCBI Taxonomy" id="1285583"/>
    <lineage>
        <taxon>Bacteria</taxon>
        <taxon>Bacillati</taxon>
        <taxon>Actinomycetota</taxon>
        <taxon>Actinomycetes</taxon>
        <taxon>Mycobacteriales</taxon>
        <taxon>Corynebacteriaceae</taxon>
        <taxon>Corynebacterium</taxon>
    </lineage>
</organism>
<evidence type="ECO:0000313" key="3">
    <source>
        <dbReference type="Proteomes" id="UP000019226"/>
    </source>
</evidence>
<proteinExistence type="predicted"/>